<proteinExistence type="predicted"/>
<dbReference type="Proteomes" id="UP000825886">
    <property type="component" value="Chromosome"/>
</dbReference>
<keyword evidence="3" id="KW-1185">Reference proteome</keyword>
<dbReference type="PROSITE" id="PS51257">
    <property type="entry name" value="PROKAR_LIPOPROTEIN"/>
    <property type="match status" value="1"/>
</dbReference>
<evidence type="ECO:0000313" key="2">
    <source>
        <dbReference type="EMBL" id="QZN95895.1"/>
    </source>
</evidence>
<feature type="signal peptide" evidence="1">
    <location>
        <begin position="1"/>
        <end position="22"/>
    </location>
</feature>
<protein>
    <recommendedName>
        <fullName evidence="4">Lipoprotein</fullName>
    </recommendedName>
</protein>
<sequence>MKKQLICLGIVCVLALAGCARTAPVVNVNKPIAVQVSNDQVKKAILQAGLERGWALTAVSPGVIEGRLTQRDHVADIRINYTQTNYTINYVSSKNLMAGSGNIHHNYNRWINNLDREIQIKLASATIQ</sequence>
<feature type="chain" id="PRO_5046995942" description="Lipoprotein" evidence="1">
    <location>
        <begin position="23"/>
        <end position="128"/>
    </location>
</feature>
<name>A0ABX9AQ64_9ENTR</name>
<evidence type="ECO:0000256" key="1">
    <source>
        <dbReference type="SAM" id="SignalP"/>
    </source>
</evidence>
<evidence type="ECO:0000313" key="3">
    <source>
        <dbReference type="Proteomes" id="UP000825886"/>
    </source>
</evidence>
<keyword evidence="1" id="KW-0732">Signal</keyword>
<reference evidence="2 3" key="1">
    <citation type="submission" date="2021-08" db="EMBL/GenBank/DDBJ databases">
        <title>Culture and genomic analysis of Symbiopectobacterium purcellii sp. nov. gen. nov., isolated from the leafhopper Empoasca decipiens.</title>
        <authorList>
            <person name="Nadal-Jimenez P."/>
            <person name="Siozios S."/>
            <person name="Halliday N."/>
            <person name="Camara M."/>
            <person name="Hurst G.D.D."/>
        </authorList>
    </citation>
    <scope>NUCLEOTIDE SEQUENCE [LARGE SCALE GENOMIC DNA]</scope>
    <source>
        <strain evidence="2 3">SyEd1</strain>
    </source>
</reference>
<dbReference type="EMBL" id="CP081864">
    <property type="protein sequence ID" value="QZN95895.1"/>
    <property type="molecule type" value="Genomic_DNA"/>
</dbReference>
<gene>
    <name evidence="2" type="ORF">K6K13_22770</name>
</gene>
<evidence type="ECO:0008006" key="4">
    <source>
        <dbReference type="Google" id="ProtNLM"/>
    </source>
</evidence>
<dbReference type="RefSeq" id="WP_222158965.1">
    <property type="nucleotide sequence ID" value="NZ_CP081864.1"/>
</dbReference>
<organism evidence="2 3">
    <name type="scientific">Symbiopectobacterium purcellii</name>
    <dbReference type="NCBI Taxonomy" id="2871826"/>
    <lineage>
        <taxon>Bacteria</taxon>
        <taxon>Pseudomonadati</taxon>
        <taxon>Pseudomonadota</taxon>
        <taxon>Gammaproteobacteria</taxon>
        <taxon>Enterobacterales</taxon>
        <taxon>Enterobacteriaceae</taxon>
    </lineage>
</organism>
<accession>A0ABX9AQ64</accession>